<name>A0A1H8U651_9ACTN</name>
<protein>
    <submittedName>
        <fullName evidence="1">Uncharacterized protein</fullName>
    </submittedName>
</protein>
<evidence type="ECO:0000313" key="1">
    <source>
        <dbReference type="EMBL" id="SEO98556.1"/>
    </source>
</evidence>
<dbReference type="Proteomes" id="UP000181951">
    <property type="component" value="Unassembled WGS sequence"/>
</dbReference>
<keyword evidence="2" id="KW-1185">Reference proteome</keyword>
<sequence length="289" mass="32488">MHELRFEDNTRFTVEPDEQVALLRSIGGHELRFQAAIAVSPFTEAGQILALEADLIGYAPTPINEARLGRWTGNLAYTPTVTIHRQHMHFPLTNLQLHAIEAGRSGGDVSFQVMMRATLPQATGFPGTADVTAYITVPRSRWEEQVDQVALSSAFEMSVPYPLHDSRRAIPGARLRAAQRLITRNEYRAAILEVRMALDWIKENVPWDRPGKKNPRDHNQSERWWRILESLYSQASGAMHLDEVTENFEYSRAEAETLLALAGSLLRNVPEELPAPADEEDEDLVDAAP</sequence>
<dbReference type="AlphaFoldDB" id="A0A1H8U651"/>
<accession>A0A1H8U651</accession>
<dbReference type="RefSeq" id="WP_069462344.1">
    <property type="nucleotide sequence ID" value="NZ_FODD01000064.1"/>
</dbReference>
<dbReference type="EMBL" id="FODD01000064">
    <property type="protein sequence ID" value="SEO98556.1"/>
    <property type="molecule type" value="Genomic_DNA"/>
</dbReference>
<dbReference type="OrthoDB" id="4149371at2"/>
<reference evidence="1 2" key="1">
    <citation type="submission" date="2016-10" db="EMBL/GenBank/DDBJ databases">
        <authorList>
            <person name="de Groot N.N."/>
        </authorList>
    </citation>
    <scope>NUCLEOTIDE SEQUENCE [LARGE SCALE GENOMIC DNA]</scope>
    <source>
        <strain evidence="1 2">CGMCC 4.2026</strain>
    </source>
</reference>
<evidence type="ECO:0000313" key="2">
    <source>
        <dbReference type="Proteomes" id="UP000181951"/>
    </source>
</evidence>
<gene>
    <name evidence="1" type="ORF">SAMN05216267_106434</name>
</gene>
<organism evidence="1 2">
    <name type="scientific">Actinacidiphila rubida</name>
    <dbReference type="NCBI Taxonomy" id="310780"/>
    <lineage>
        <taxon>Bacteria</taxon>
        <taxon>Bacillati</taxon>
        <taxon>Actinomycetota</taxon>
        <taxon>Actinomycetes</taxon>
        <taxon>Kitasatosporales</taxon>
        <taxon>Streptomycetaceae</taxon>
        <taxon>Actinacidiphila</taxon>
    </lineage>
</organism>
<proteinExistence type="predicted"/>